<dbReference type="AlphaFoldDB" id="A0A1Y5IAV3"/>
<evidence type="ECO:0000313" key="2">
    <source>
        <dbReference type="EMBL" id="OUS46591.1"/>
    </source>
</evidence>
<feature type="compositionally biased region" description="Low complexity" evidence="1">
    <location>
        <begin position="39"/>
        <end position="48"/>
    </location>
</feature>
<reference evidence="2" key="1">
    <citation type="submission" date="2017-04" db="EMBL/GenBank/DDBJ databases">
        <title>Population genomics of picophytoplankton unveils novel chromosome hypervariability.</title>
        <authorList>
            <consortium name="DOE Joint Genome Institute"/>
            <person name="Blanc-Mathieu R."/>
            <person name="Krasovec M."/>
            <person name="Hebrard M."/>
            <person name="Yau S."/>
            <person name="Desgranges E."/>
            <person name="Martin J."/>
            <person name="Schackwitz W."/>
            <person name="Kuo A."/>
            <person name="Salin G."/>
            <person name="Donnadieu C."/>
            <person name="Desdevises Y."/>
            <person name="Sanchez-Ferandin S."/>
            <person name="Moreau H."/>
            <person name="Rivals E."/>
            <person name="Grigoriev I.V."/>
            <person name="Grimsley N."/>
            <person name="Eyre-Walker A."/>
            <person name="Piganeau G."/>
        </authorList>
    </citation>
    <scope>NUCLEOTIDE SEQUENCE [LARGE SCALE GENOMIC DNA]</scope>
    <source>
        <strain evidence="2">RCC 1115</strain>
    </source>
</reference>
<dbReference type="Proteomes" id="UP000195557">
    <property type="component" value="Unassembled WGS sequence"/>
</dbReference>
<accession>A0A1Y5IAV3</accession>
<sequence>MAKYYGDIAKTAKGAGDDAIDARASGTVKGWGLGRGDAGSDAGADARGVGVGEDA</sequence>
<gene>
    <name evidence="2" type="ORF">BE221DRAFT_192091</name>
</gene>
<protein>
    <submittedName>
        <fullName evidence="2">Uncharacterized protein</fullName>
    </submittedName>
</protein>
<feature type="region of interest" description="Disordered" evidence="1">
    <location>
        <begin position="34"/>
        <end position="55"/>
    </location>
</feature>
<dbReference type="EMBL" id="KZ155783">
    <property type="protein sequence ID" value="OUS46591.1"/>
    <property type="molecule type" value="Genomic_DNA"/>
</dbReference>
<name>A0A1Y5IAV3_OSTTA</name>
<proteinExistence type="predicted"/>
<organism evidence="2">
    <name type="scientific">Ostreococcus tauri</name>
    <name type="common">Marine green alga</name>
    <dbReference type="NCBI Taxonomy" id="70448"/>
    <lineage>
        <taxon>Eukaryota</taxon>
        <taxon>Viridiplantae</taxon>
        <taxon>Chlorophyta</taxon>
        <taxon>Mamiellophyceae</taxon>
        <taxon>Mamiellales</taxon>
        <taxon>Bathycoccaceae</taxon>
        <taxon>Ostreococcus</taxon>
    </lineage>
</organism>
<evidence type="ECO:0000256" key="1">
    <source>
        <dbReference type="SAM" id="MobiDB-lite"/>
    </source>
</evidence>